<feature type="transmembrane region" description="Helical" evidence="2">
    <location>
        <begin position="49"/>
        <end position="71"/>
    </location>
</feature>
<keyword evidence="2" id="KW-0472">Membrane</keyword>
<reference evidence="3" key="2">
    <citation type="journal article" date="2023" name="IMA Fungus">
        <title>Comparative genomic study of the Penicillium genus elucidates a diverse pangenome and 15 lateral gene transfer events.</title>
        <authorList>
            <person name="Petersen C."/>
            <person name="Sorensen T."/>
            <person name="Nielsen M.R."/>
            <person name="Sondergaard T.E."/>
            <person name="Sorensen J.L."/>
            <person name="Fitzpatrick D.A."/>
            <person name="Frisvad J.C."/>
            <person name="Nielsen K.L."/>
        </authorList>
    </citation>
    <scope>NUCLEOTIDE SEQUENCE</scope>
    <source>
        <strain evidence="3">IBT 30761</strain>
    </source>
</reference>
<dbReference type="EMBL" id="JAPQKI010000005">
    <property type="protein sequence ID" value="KAJ5098814.1"/>
    <property type="molecule type" value="Genomic_DNA"/>
</dbReference>
<feature type="compositionally biased region" description="Low complexity" evidence="1">
    <location>
        <begin position="121"/>
        <end position="133"/>
    </location>
</feature>
<proteinExistence type="predicted"/>
<accession>A0A9W9FEQ8</accession>
<dbReference type="Pfam" id="PF12716">
    <property type="entry name" value="Apq12"/>
    <property type="match status" value="1"/>
</dbReference>
<dbReference type="OrthoDB" id="3559694at2759"/>
<dbReference type="Proteomes" id="UP001149074">
    <property type="component" value="Unassembled WGS sequence"/>
</dbReference>
<organism evidence="3 4">
    <name type="scientific">Penicillium argentinense</name>
    <dbReference type="NCBI Taxonomy" id="1131581"/>
    <lineage>
        <taxon>Eukaryota</taxon>
        <taxon>Fungi</taxon>
        <taxon>Dikarya</taxon>
        <taxon>Ascomycota</taxon>
        <taxon>Pezizomycotina</taxon>
        <taxon>Eurotiomycetes</taxon>
        <taxon>Eurotiomycetidae</taxon>
        <taxon>Eurotiales</taxon>
        <taxon>Aspergillaceae</taxon>
        <taxon>Penicillium</taxon>
    </lineage>
</organism>
<evidence type="ECO:0000256" key="2">
    <source>
        <dbReference type="SAM" id="Phobius"/>
    </source>
</evidence>
<dbReference type="InterPro" id="IPR024316">
    <property type="entry name" value="APQ12"/>
</dbReference>
<dbReference type="GeneID" id="81357288"/>
<keyword evidence="2" id="KW-0812">Transmembrane</keyword>
<comment type="caution">
    <text evidence="3">The sequence shown here is derived from an EMBL/GenBank/DDBJ whole genome shotgun (WGS) entry which is preliminary data.</text>
</comment>
<sequence>MDLENFQNLLQHPLVAHVKDKSMSQLAMQLTFIRSAYVDPYVIDPLSSFLASTTGSVDIFSVLILVAILYISLRILDYARRVIMFWVFLALRLVFGNASRDLGWAWGVVEGFVEDFQARSAAGSGRPGASSYGNIPTWSSGKKGKRHGSWR</sequence>
<evidence type="ECO:0000313" key="4">
    <source>
        <dbReference type="Proteomes" id="UP001149074"/>
    </source>
</evidence>
<name>A0A9W9FEQ8_9EURO</name>
<evidence type="ECO:0000313" key="3">
    <source>
        <dbReference type="EMBL" id="KAJ5098814.1"/>
    </source>
</evidence>
<feature type="compositionally biased region" description="Basic residues" evidence="1">
    <location>
        <begin position="142"/>
        <end position="151"/>
    </location>
</feature>
<feature type="region of interest" description="Disordered" evidence="1">
    <location>
        <begin position="121"/>
        <end position="151"/>
    </location>
</feature>
<dbReference type="AlphaFoldDB" id="A0A9W9FEQ8"/>
<keyword evidence="2" id="KW-1133">Transmembrane helix</keyword>
<evidence type="ECO:0000256" key="1">
    <source>
        <dbReference type="SAM" id="MobiDB-lite"/>
    </source>
</evidence>
<protein>
    <submittedName>
        <fullName evidence="3">Uncharacterized protein</fullName>
    </submittedName>
</protein>
<reference evidence="3" key="1">
    <citation type="submission" date="2022-11" db="EMBL/GenBank/DDBJ databases">
        <authorList>
            <person name="Petersen C."/>
        </authorList>
    </citation>
    <scope>NUCLEOTIDE SEQUENCE</scope>
    <source>
        <strain evidence="3">IBT 30761</strain>
    </source>
</reference>
<keyword evidence="4" id="KW-1185">Reference proteome</keyword>
<gene>
    <name evidence="3" type="ORF">N7532_005815</name>
</gene>
<dbReference type="RefSeq" id="XP_056474468.1">
    <property type="nucleotide sequence ID" value="XM_056618309.1"/>
</dbReference>